<dbReference type="InterPro" id="IPR001347">
    <property type="entry name" value="SIS_dom"/>
</dbReference>
<evidence type="ECO:0000256" key="4">
    <source>
        <dbReference type="PIRNR" id="PIRNR004692"/>
    </source>
</evidence>
<dbReference type="InterPro" id="IPR050986">
    <property type="entry name" value="GutQ/KpsF_isomerases"/>
</dbReference>
<dbReference type="NCBIfam" id="TIGR00393">
    <property type="entry name" value="kpsF"/>
    <property type="match status" value="1"/>
</dbReference>
<dbReference type="SUPFAM" id="SSF53697">
    <property type="entry name" value="SIS domain"/>
    <property type="match status" value="1"/>
</dbReference>
<dbReference type="InterPro" id="IPR035474">
    <property type="entry name" value="SIS_Kpsf"/>
</dbReference>
<name>A0A177J4E1_9HYPH</name>
<dbReference type="GO" id="GO:0097367">
    <property type="term" value="F:carbohydrate derivative binding"/>
    <property type="evidence" value="ECO:0007669"/>
    <property type="project" value="InterPro"/>
</dbReference>
<dbReference type="PIRSF" id="PIRSF004692">
    <property type="entry name" value="KdsD_KpsF"/>
    <property type="match status" value="1"/>
</dbReference>
<dbReference type="PROSITE" id="PS51371">
    <property type="entry name" value="CBS"/>
    <property type="match status" value="2"/>
</dbReference>
<dbReference type="OMA" id="LMACLMR"/>
<dbReference type="RefSeq" id="WP_012455998.1">
    <property type="nucleotide sequence ID" value="NZ_CP039546.1"/>
</dbReference>
<dbReference type="InterPro" id="IPR046348">
    <property type="entry name" value="SIS_dom_sf"/>
</dbReference>
<dbReference type="CDD" id="cd04604">
    <property type="entry name" value="CBS_pair_SIS_assoc"/>
    <property type="match status" value="1"/>
</dbReference>
<evidence type="ECO:0000256" key="2">
    <source>
        <dbReference type="ARBA" id="ARBA00022737"/>
    </source>
</evidence>
<keyword evidence="5" id="KW-0413">Isomerase</keyword>
<dbReference type="CDD" id="cd05014">
    <property type="entry name" value="SIS_Kpsf"/>
    <property type="match status" value="1"/>
</dbReference>
<dbReference type="PANTHER" id="PTHR42745:SF1">
    <property type="entry name" value="ARABINOSE 5-PHOSPHATE ISOMERASE KDSD"/>
    <property type="match status" value="1"/>
</dbReference>
<dbReference type="GO" id="GO:1901135">
    <property type="term" value="P:carbohydrate derivative metabolic process"/>
    <property type="evidence" value="ECO:0007669"/>
    <property type="project" value="InterPro"/>
</dbReference>
<dbReference type="PROSITE" id="PS51464">
    <property type="entry name" value="SIS"/>
    <property type="match status" value="1"/>
</dbReference>
<evidence type="ECO:0000256" key="3">
    <source>
        <dbReference type="ARBA" id="ARBA00023122"/>
    </source>
</evidence>
<evidence type="ECO:0000256" key="1">
    <source>
        <dbReference type="ARBA" id="ARBA00008165"/>
    </source>
</evidence>
<comment type="caution">
    <text evidence="5">The sequence shown here is derived from an EMBL/GenBank/DDBJ whole genome shotgun (WGS) entry which is preliminary data.</text>
</comment>
<dbReference type="InterPro" id="IPR046342">
    <property type="entry name" value="CBS_dom_sf"/>
</dbReference>
<gene>
    <name evidence="5" type="ORF">F8B43_4095</name>
</gene>
<dbReference type="SMART" id="SM00116">
    <property type="entry name" value="CBS"/>
    <property type="match status" value="2"/>
</dbReference>
<dbReference type="AlphaFoldDB" id="A0A177J4E1"/>
<dbReference type="Gene3D" id="3.40.50.10490">
    <property type="entry name" value="Glucose-6-phosphate isomerase like protein, domain 1"/>
    <property type="match status" value="1"/>
</dbReference>
<dbReference type="GO" id="GO:0019146">
    <property type="term" value="F:arabinose-5-phosphate isomerase activity"/>
    <property type="evidence" value="ECO:0007669"/>
    <property type="project" value="UniProtKB-EC"/>
</dbReference>
<organism evidence="5 6">
    <name type="scientific">Methylorubrum populi</name>
    <dbReference type="NCBI Taxonomy" id="223967"/>
    <lineage>
        <taxon>Bacteria</taxon>
        <taxon>Pseudomonadati</taxon>
        <taxon>Pseudomonadota</taxon>
        <taxon>Alphaproteobacteria</taxon>
        <taxon>Hyphomicrobiales</taxon>
        <taxon>Methylobacteriaceae</taxon>
        <taxon>Methylorubrum</taxon>
    </lineage>
</organism>
<evidence type="ECO:0000313" key="5">
    <source>
        <dbReference type="EMBL" id="KAB7783533.1"/>
    </source>
</evidence>
<accession>A0A177J4E1</accession>
<protein>
    <submittedName>
        <fullName evidence="5">D-arabinose 5-phosphate isomerase</fullName>
        <ecNumber evidence="5">5.3.1.13</ecNumber>
    </submittedName>
</protein>
<dbReference type="Proteomes" id="UP000469949">
    <property type="component" value="Unassembled WGS sequence"/>
</dbReference>
<evidence type="ECO:0000313" key="6">
    <source>
        <dbReference type="Proteomes" id="UP000469949"/>
    </source>
</evidence>
<dbReference type="EC" id="5.3.1.13" evidence="5"/>
<keyword evidence="3" id="KW-0129">CBS domain</keyword>
<dbReference type="InterPro" id="IPR000644">
    <property type="entry name" value="CBS_dom"/>
</dbReference>
<dbReference type="FunFam" id="3.40.50.10490:FF:000011">
    <property type="entry name" value="Arabinose 5-phosphate isomerase"/>
    <property type="match status" value="1"/>
</dbReference>
<proteinExistence type="inferred from homology"/>
<comment type="similarity">
    <text evidence="1 4">Belongs to the SIS family. GutQ/KpsF subfamily.</text>
</comment>
<dbReference type="EMBL" id="WEKV01000016">
    <property type="protein sequence ID" value="KAB7783533.1"/>
    <property type="molecule type" value="Genomic_DNA"/>
</dbReference>
<keyword evidence="2" id="KW-0677">Repeat</keyword>
<dbReference type="Gene3D" id="3.10.580.10">
    <property type="entry name" value="CBS-domain"/>
    <property type="match status" value="1"/>
</dbReference>
<dbReference type="Pfam" id="PF00571">
    <property type="entry name" value="CBS"/>
    <property type="match status" value="2"/>
</dbReference>
<sequence>MALAQRIEDRDEAREATVRAPAIASALRTIETEREGLACLMAAIDNGLGEPFARAVERIGAARGRVICTGMGKSGHVARKIAATFASTGTPALYVHPAEASHGDLGMIQPEDVVLALSWSGETTELADIIGYTRRYRVGLVAITSNAASTLGREADTCLALPKAKEACPNGLAPTTSTAMQLALGDALAVALLEARGFSARDFSVFHPGGRLGASLRQVREVMHGGANLPVVALGTAMRAAVAEIDAKGFGSVLVVDAEGALAGILTDGDVRRAIFSREGLDRMPVEAVMTKNPRTITPETLLAKALQIQEAMKITALVVVEDGRPVGLVHYHDLLRTGVA</sequence>
<reference evidence="5 6" key="1">
    <citation type="submission" date="2019-10" db="EMBL/GenBank/DDBJ databases">
        <title>Draft Genome Sequence of the Caffeine Degrading Methylotroph Methylorubrum populi PINKEL.</title>
        <authorList>
            <person name="Dawson S.C."/>
            <person name="Zhang X."/>
            <person name="Wright M.E."/>
            <person name="Sharma G."/>
            <person name="Langner J.T."/>
            <person name="Ditty J.L."/>
            <person name="Subuyuj G.A."/>
        </authorList>
    </citation>
    <scope>NUCLEOTIDE SEQUENCE [LARGE SCALE GENOMIC DNA]</scope>
    <source>
        <strain evidence="5 6">Pinkel</strain>
    </source>
</reference>
<dbReference type="InterPro" id="IPR004800">
    <property type="entry name" value="KdsD/KpsF-type"/>
</dbReference>
<dbReference type="PANTHER" id="PTHR42745">
    <property type="match status" value="1"/>
</dbReference>
<dbReference type="Pfam" id="PF01380">
    <property type="entry name" value="SIS"/>
    <property type="match status" value="1"/>
</dbReference>
<dbReference type="GO" id="GO:0005975">
    <property type="term" value="P:carbohydrate metabolic process"/>
    <property type="evidence" value="ECO:0007669"/>
    <property type="project" value="InterPro"/>
</dbReference>